<evidence type="ECO:0000256" key="1">
    <source>
        <dbReference type="ARBA" id="ARBA00001971"/>
    </source>
</evidence>
<dbReference type="InterPro" id="IPR001128">
    <property type="entry name" value="Cyt_P450"/>
</dbReference>
<evidence type="ECO:0000313" key="9">
    <source>
        <dbReference type="EMBL" id="PWY64261.1"/>
    </source>
</evidence>
<dbReference type="GO" id="GO:0020037">
    <property type="term" value="F:heme binding"/>
    <property type="evidence" value="ECO:0007669"/>
    <property type="project" value="InterPro"/>
</dbReference>
<evidence type="ECO:0000256" key="6">
    <source>
        <dbReference type="ARBA" id="ARBA00023033"/>
    </source>
</evidence>
<comment type="cofactor">
    <cofactor evidence="1 7">
        <name>heme</name>
        <dbReference type="ChEBI" id="CHEBI:30413"/>
    </cofactor>
</comment>
<gene>
    <name evidence="9" type="ORF">BO70DRAFT_303089</name>
</gene>
<dbReference type="PRINTS" id="PR00463">
    <property type="entry name" value="EP450I"/>
</dbReference>
<keyword evidence="4 8" id="KW-0560">Oxidoreductase</keyword>
<evidence type="ECO:0000256" key="3">
    <source>
        <dbReference type="ARBA" id="ARBA00022723"/>
    </source>
</evidence>
<comment type="similarity">
    <text evidence="2 8">Belongs to the cytochrome P450 family.</text>
</comment>
<dbReference type="PRINTS" id="PR00385">
    <property type="entry name" value="P450"/>
</dbReference>
<dbReference type="AlphaFoldDB" id="A0A317URB4"/>
<dbReference type="GO" id="GO:0004497">
    <property type="term" value="F:monooxygenase activity"/>
    <property type="evidence" value="ECO:0007669"/>
    <property type="project" value="UniProtKB-KW"/>
</dbReference>
<evidence type="ECO:0000256" key="8">
    <source>
        <dbReference type="RuleBase" id="RU000461"/>
    </source>
</evidence>
<evidence type="ECO:0000256" key="4">
    <source>
        <dbReference type="ARBA" id="ARBA00023002"/>
    </source>
</evidence>
<dbReference type="STRING" id="1448321.A0A317URB4"/>
<dbReference type="InterPro" id="IPR036396">
    <property type="entry name" value="Cyt_P450_sf"/>
</dbReference>
<dbReference type="EMBL" id="MSFL01000066">
    <property type="protein sequence ID" value="PWY64261.1"/>
    <property type="molecule type" value="Genomic_DNA"/>
</dbReference>
<dbReference type="InterPro" id="IPR050121">
    <property type="entry name" value="Cytochrome_P450_monoxygenase"/>
</dbReference>
<keyword evidence="7 8" id="KW-0349">Heme</keyword>
<dbReference type="GeneID" id="37062014"/>
<dbReference type="OrthoDB" id="3934656at2759"/>
<evidence type="ECO:0000313" key="10">
    <source>
        <dbReference type="Proteomes" id="UP000247233"/>
    </source>
</evidence>
<comment type="caution">
    <text evidence="9">The sequence shown here is derived from an EMBL/GenBank/DDBJ whole genome shotgun (WGS) entry which is preliminary data.</text>
</comment>
<dbReference type="PROSITE" id="PS00086">
    <property type="entry name" value="CYTOCHROME_P450"/>
    <property type="match status" value="1"/>
</dbReference>
<keyword evidence="5 7" id="KW-0408">Iron</keyword>
<protein>
    <submittedName>
        <fullName evidence="9">Cytochrome P450</fullName>
    </submittedName>
</protein>
<dbReference type="InterPro" id="IPR017972">
    <property type="entry name" value="Cyt_P450_CS"/>
</dbReference>
<feature type="non-terminal residue" evidence="9">
    <location>
        <position position="1"/>
    </location>
</feature>
<dbReference type="VEuPathDB" id="FungiDB:BO70DRAFT_303089"/>
<dbReference type="SUPFAM" id="SSF48264">
    <property type="entry name" value="Cytochrome P450"/>
    <property type="match status" value="1"/>
</dbReference>
<dbReference type="GO" id="GO:0016705">
    <property type="term" value="F:oxidoreductase activity, acting on paired donors, with incorporation or reduction of molecular oxygen"/>
    <property type="evidence" value="ECO:0007669"/>
    <property type="project" value="InterPro"/>
</dbReference>
<evidence type="ECO:0000256" key="2">
    <source>
        <dbReference type="ARBA" id="ARBA00010617"/>
    </source>
</evidence>
<sequence length="313" mass="35441">YGERFGFLDRGHDISNLMANLQSSFAISSLTGMLLWLRPLVIFISTLQAASDWMFIPQCADRKISEYSQKTEKEPSGERPTPMIKRFLDALEDKSKGMTEHDITANAAANIGAGGDTAAIGLSAVVFYLYRSPEKLQRLREEIDTHNSEGNASFQELQKLPYLQAVIRESMRVHPGVGFPLFRVVPKGGALICGRFFPEGTNVGVNSWVIHRDQSIWGPDADEFIPERWMTTDAARLKVMEQYLVPFSVGSRTCIGKNISLFEINKLLPQLVRNYDIEIEQENDKDLRAKNMWFVRAYRFKAKINRGELTVGQ</sequence>
<dbReference type="Gene3D" id="1.10.630.10">
    <property type="entry name" value="Cytochrome P450"/>
    <property type="match status" value="1"/>
</dbReference>
<evidence type="ECO:0000256" key="7">
    <source>
        <dbReference type="PIRSR" id="PIRSR602401-1"/>
    </source>
</evidence>
<keyword evidence="3 7" id="KW-0479">Metal-binding</keyword>
<dbReference type="GO" id="GO:0005506">
    <property type="term" value="F:iron ion binding"/>
    <property type="evidence" value="ECO:0007669"/>
    <property type="project" value="InterPro"/>
</dbReference>
<keyword evidence="6 8" id="KW-0503">Monooxygenase</keyword>
<dbReference type="InterPro" id="IPR002401">
    <property type="entry name" value="Cyt_P450_E_grp-I"/>
</dbReference>
<feature type="binding site" description="axial binding residue" evidence="7">
    <location>
        <position position="254"/>
    </location>
    <ligand>
        <name>heme</name>
        <dbReference type="ChEBI" id="CHEBI:30413"/>
    </ligand>
    <ligandPart>
        <name>Fe</name>
        <dbReference type="ChEBI" id="CHEBI:18248"/>
    </ligandPart>
</feature>
<accession>A0A317URB4</accession>
<dbReference type="RefSeq" id="XP_025394233.1">
    <property type="nucleotide sequence ID" value="XM_025539777.1"/>
</dbReference>
<dbReference type="Pfam" id="PF00067">
    <property type="entry name" value="p450"/>
    <property type="match status" value="1"/>
</dbReference>
<keyword evidence="10" id="KW-1185">Reference proteome</keyword>
<dbReference type="PANTHER" id="PTHR24305:SF166">
    <property type="entry name" value="CYTOCHROME P450 12A4, MITOCHONDRIAL-RELATED"/>
    <property type="match status" value="1"/>
</dbReference>
<dbReference type="PANTHER" id="PTHR24305">
    <property type="entry name" value="CYTOCHROME P450"/>
    <property type="match status" value="1"/>
</dbReference>
<reference evidence="9 10" key="1">
    <citation type="submission" date="2016-12" db="EMBL/GenBank/DDBJ databases">
        <title>The genomes of Aspergillus section Nigri reveals drivers in fungal speciation.</title>
        <authorList>
            <consortium name="DOE Joint Genome Institute"/>
            <person name="Vesth T.C."/>
            <person name="Nybo J."/>
            <person name="Theobald S."/>
            <person name="Brandl J."/>
            <person name="Frisvad J.C."/>
            <person name="Nielsen K.F."/>
            <person name="Lyhne E.K."/>
            <person name="Kogle M.E."/>
            <person name="Kuo A."/>
            <person name="Riley R."/>
            <person name="Clum A."/>
            <person name="Nolan M."/>
            <person name="Lipzen A."/>
            <person name="Salamov A."/>
            <person name="Henrissat B."/>
            <person name="Wiebenga A."/>
            <person name="De Vries R.P."/>
            <person name="Grigoriev I.V."/>
            <person name="Mortensen U.H."/>
            <person name="Andersen M.R."/>
            <person name="Baker S.E."/>
        </authorList>
    </citation>
    <scope>NUCLEOTIDE SEQUENCE [LARGE SCALE GENOMIC DNA]</scope>
    <source>
        <strain evidence="9 10">CBS 117.55</strain>
    </source>
</reference>
<dbReference type="Proteomes" id="UP000247233">
    <property type="component" value="Unassembled WGS sequence"/>
</dbReference>
<evidence type="ECO:0000256" key="5">
    <source>
        <dbReference type="ARBA" id="ARBA00023004"/>
    </source>
</evidence>
<name>A0A317URB4_9EURO</name>
<proteinExistence type="inferred from homology"/>
<organism evidence="9 10">
    <name type="scientific">Aspergillus heteromorphus CBS 117.55</name>
    <dbReference type="NCBI Taxonomy" id="1448321"/>
    <lineage>
        <taxon>Eukaryota</taxon>
        <taxon>Fungi</taxon>
        <taxon>Dikarya</taxon>
        <taxon>Ascomycota</taxon>
        <taxon>Pezizomycotina</taxon>
        <taxon>Eurotiomycetes</taxon>
        <taxon>Eurotiomycetidae</taxon>
        <taxon>Eurotiales</taxon>
        <taxon>Aspergillaceae</taxon>
        <taxon>Aspergillus</taxon>
        <taxon>Aspergillus subgen. Circumdati</taxon>
    </lineage>
</organism>